<protein>
    <submittedName>
        <fullName evidence="1">Uncharacterized protein</fullName>
    </submittedName>
</protein>
<evidence type="ECO:0000313" key="2">
    <source>
        <dbReference type="Proteomes" id="UP001281410"/>
    </source>
</evidence>
<organism evidence="1 2">
    <name type="scientific">Dipteronia sinensis</name>
    <dbReference type="NCBI Taxonomy" id="43782"/>
    <lineage>
        <taxon>Eukaryota</taxon>
        <taxon>Viridiplantae</taxon>
        <taxon>Streptophyta</taxon>
        <taxon>Embryophyta</taxon>
        <taxon>Tracheophyta</taxon>
        <taxon>Spermatophyta</taxon>
        <taxon>Magnoliopsida</taxon>
        <taxon>eudicotyledons</taxon>
        <taxon>Gunneridae</taxon>
        <taxon>Pentapetalae</taxon>
        <taxon>rosids</taxon>
        <taxon>malvids</taxon>
        <taxon>Sapindales</taxon>
        <taxon>Sapindaceae</taxon>
        <taxon>Hippocastanoideae</taxon>
        <taxon>Acereae</taxon>
        <taxon>Dipteronia</taxon>
    </lineage>
</organism>
<accession>A0AAE0ELJ5</accession>
<dbReference type="AlphaFoldDB" id="A0AAE0ELJ5"/>
<keyword evidence="2" id="KW-1185">Reference proteome</keyword>
<proteinExistence type="predicted"/>
<comment type="caution">
    <text evidence="1">The sequence shown here is derived from an EMBL/GenBank/DDBJ whole genome shotgun (WGS) entry which is preliminary data.</text>
</comment>
<name>A0AAE0ELJ5_9ROSI</name>
<dbReference type="Proteomes" id="UP001281410">
    <property type="component" value="Unassembled WGS sequence"/>
</dbReference>
<sequence length="69" mass="7695">MSELDIELTILAWAAALIRCKVGEPAARRDLLLRVAKMKAVEAVERGIVYSAHDGVEGTVKAAQNRWWF</sequence>
<reference evidence="1" key="1">
    <citation type="journal article" date="2023" name="Plant J.">
        <title>Genome sequences and population genomics provide insights into the demographic history, inbreeding, and mutation load of two 'living fossil' tree species of Dipteronia.</title>
        <authorList>
            <person name="Feng Y."/>
            <person name="Comes H.P."/>
            <person name="Chen J."/>
            <person name="Zhu S."/>
            <person name="Lu R."/>
            <person name="Zhang X."/>
            <person name="Li P."/>
            <person name="Qiu J."/>
            <person name="Olsen K.M."/>
            <person name="Qiu Y."/>
        </authorList>
    </citation>
    <scope>NUCLEOTIDE SEQUENCE</scope>
    <source>
        <strain evidence="1">NBL</strain>
    </source>
</reference>
<evidence type="ECO:0000313" key="1">
    <source>
        <dbReference type="EMBL" id="KAK3232207.1"/>
    </source>
</evidence>
<dbReference type="EMBL" id="JANJYJ010000001">
    <property type="protein sequence ID" value="KAK3232207.1"/>
    <property type="molecule type" value="Genomic_DNA"/>
</dbReference>
<gene>
    <name evidence="1" type="ORF">Dsin_004088</name>
</gene>